<gene>
    <name evidence="1" type="ORF">Edafosvirus6_34</name>
</gene>
<reference evidence="1" key="1">
    <citation type="submission" date="2018-10" db="EMBL/GenBank/DDBJ databases">
        <title>Hidden diversity of soil giant viruses.</title>
        <authorList>
            <person name="Schulz F."/>
            <person name="Alteio L."/>
            <person name="Goudeau D."/>
            <person name="Ryan E.M."/>
            <person name="Malmstrom R.R."/>
            <person name="Blanchard J."/>
            <person name="Woyke T."/>
        </authorList>
    </citation>
    <scope>NUCLEOTIDE SEQUENCE</scope>
    <source>
        <strain evidence="1">EDV1</strain>
    </source>
</reference>
<protein>
    <submittedName>
        <fullName evidence="1">Uncharacterized protein</fullName>
    </submittedName>
</protein>
<name>A0A3G4ZTG4_9VIRU</name>
<organism evidence="1">
    <name type="scientific">Edafosvirus sp</name>
    <dbReference type="NCBI Taxonomy" id="2487765"/>
    <lineage>
        <taxon>Viruses</taxon>
        <taxon>Varidnaviria</taxon>
        <taxon>Bamfordvirae</taxon>
        <taxon>Nucleocytoviricota</taxon>
        <taxon>Megaviricetes</taxon>
        <taxon>Imitervirales</taxon>
        <taxon>Mimiviridae</taxon>
        <taxon>Klosneuvirinae</taxon>
    </lineage>
</organism>
<sequence length="433" mass="51441">MLSGFNLSHKYGTLVPFYAQKDTPIELCSDNPCSEIPLEQLNILEKTPDEILKINKTDLDNLTEKISKLNYDKKGTRFNPISDSFWIIRGDKKKFSVYDKCHCHKVSFRKLSTIRTWSCPFCAKIICDTQCFVSHIQEFHKIVNQIVIPQIGGKWCILCHKISYKRKNGTIHYESAEDLLNKIKLNWKEKDKKIEWKQKINKRCMGSYSIENTICTECSNFDKNEIKCPQHFFAHKDCKIYPIEQIIPPFLDTKNISLLYINALDIDLYYSQAHIDAYNRGHMEYHIDTYRASYAQYFKEILKRDYCEPIYDNKTTYYIYLDLMNKYLVEIWMFAILRNNKLRTPDEIKNLSLPGTILLKMVRNDIMLFDSSLDVTYLHRDLYPIIRSYMGWQLWDFEKLLTKVHKDVIRYAPSMSALLYVLGNWYNWQIPLN</sequence>
<proteinExistence type="predicted"/>
<dbReference type="EMBL" id="MK072071">
    <property type="protein sequence ID" value="AYV78185.1"/>
    <property type="molecule type" value="Genomic_DNA"/>
</dbReference>
<evidence type="ECO:0000313" key="1">
    <source>
        <dbReference type="EMBL" id="AYV78185.1"/>
    </source>
</evidence>
<accession>A0A3G4ZTG4</accession>